<dbReference type="PROSITE" id="PS50931">
    <property type="entry name" value="HTH_LYSR"/>
    <property type="match status" value="1"/>
</dbReference>
<dbReference type="InterPro" id="IPR000847">
    <property type="entry name" value="LysR_HTH_N"/>
</dbReference>
<evidence type="ECO:0000256" key="3">
    <source>
        <dbReference type="ARBA" id="ARBA00023125"/>
    </source>
</evidence>
<keyword evidence="7" id="KW-1185">Reference proteome</keyword>
<comment type="similarity">
    <text evidence="1">Belongs to the LysR transcriptional regulatory family.</text>
</comment>
<proteinExistence type="inferred from homology"/>
<protein>
    <submittedName>
        <fullName evidence="6">LysR substrate-binding domain-containing protein</fullName>
    </submittedName>
</protein>
<comment type="caution">
    <text evidence="6">The sequence shown here is derived from an EMBL/GenBank/DDBJ whole genome shotgun (WGS) entry which is preliminary data.</text>
</comment>
<dbReference type="Pfam" id="PF03466">
    <property type="entry name" value="LysR_substrate"/>
    <property type="match status" value="1"/>
</dbReference>
<reference evidence="6 7" key="1">
    <citation type="journal article" date="2016" name="Antonie Van Leeuwenhoek">
        <title>Denitratimonas tolerans gen. nov., sp. nov., a denitrifying bacterium isolated from a bioreactor for tannery wastewater treatment.</title>
        <authorList>
            <person name="Han S.I."/>
            <person name="Kim J.O."/>
            <person name="Lee Y.R."/>
            <person name="Ekpeghere K.I."/>
            <person name="Koh S.C."/>
            <person name="Whang K.S."/>
        </authorList>
    </citation>
    <scope>NUCLEOTIDE SEQUENCE [LARGE SCALE GENOMIC DNA]</scope>
    <source>
        <strain evidence="6 7">KACC 17565</strain>
    </source>
</reference>
<feature type="domain" description="HTH lysR-type" evidence="5">
    <location>
        <begin position="1"/>
        <end position="59"/>
    </location>
</feature>
<evidence type="ECO:0000256" key="1">
    <source>
        <dbReference type="ARBA" id="ARBA00009437"/>
    </source>
</evidence>
<evidence type="ECO:0000256" key="4">
    <source>
        <dbReference type="ARBA" id="ARBA00023163"/>
    </source>
</evidence>
<keyword evidence="2" id="KW-0805">Transcription regulation</keyword>
<dbReference type="EMBL" id="JBBDHC010000007">
    <property type="protein sequence ID" value="MEJ1249380.1"/>
    <property type="molecule type" value="Genomic_DNA"/>
</dbReference>
<dbReference type="InterPro" id="IPR036388">
    <property type="entry name" value="WH-like_DNA-bd_sf"/>
</dbReference>
<dbReference type="GO" id="GO:0003700">
    <property type="term" value="F:DNA-binding transcription factor activity"/>
    <property type="evidence" value="ECO:0007669"/>
    <property type="project" value="InterPro"/>
</dbReference>
<dbReference type="InterPro" id="IPR036390">
    <property type="entry name" value="WH_DNA-bd_sf"/>
</dbReference>
<dbReference type="RefSeq" id="WP_337335095.1">
    <property type="nucleotide sequence ID" value="NZ_JBBDHC010000007.1"/>
</dbReference>
<dbReference type="Gene3D" id="3.40.190.10">
    <property type="entry name" value="Periplasmic binding protein-like II"/>
    <property type="match status" value="2"/>
</dbReference>
<keyword evidence="4" id="KW-0804">Transcription</keyword>
<accession>A0AAW9R3R7</accession>
<dbReference type="Pfam" id="PF00126">
    <property type="entry name" value="HTH_1"/>
    <property type="match status" value="1"/>
</dbReference>
<dbReference type="Proteomes" id="UP001364472">
    <property type="component" value="Unassembled WGS sequence"/>
</dbReference>
<dbReference type="PRINTS" id="PR00039">
    <property type="entry name" value="HTHLYSR"/>
</dbReference>
<dbReference type="Gene3D" id="1.10.10.10">
    <property type="entry name" value="Winged helix-like DNA-binding domain superfamily/Winged helix DNA-binding domain"/>
    <property type="match status" value="1"/>
</dbReference>
<evidence type="ECO:0000256" key="2">
    <source>
        <dbReference type="ARBA" id="ARBA00023015"/>
    </source>
</evidence>
<dbReference type="SUPFAM" id="SSF53850">
    <property type="entry name" value="Periplasmic binding protein-like II"/>
    <property type="match status" value="1"/>
</dbReference>
<evidence type="ECO:0000313" key="7">
    <source>
        <dbReference type="Proteomes" id="UP001364472"/>
    </source>
</evidence>
<name>A0AAW9R3R7_9GAMM</name>
<gene>
    <name evidence="6" type="ORF">WB794_06800</name>
</gene>
<sequence length="321" mass="34723">MTLTQLRYLVAIADAGLNITQAAERVHATQPGLSKQLKQLEDELGFQLFLRRGRSLDAITAPGVEVIARARKVLLEAGNIRALAANLRGEIQGELAIGTTHTQARYVLPPAIGPLRERFPEVSIHIVPTGEGEALAELGRGADLALVSSSGAPPAGGVAVPLYSWRRVVMVPRGHALARLDRAPTLEELAREPIVSYESSLRPESSLRAAFARAGLEPRIAFTARDADLIKTYVRAGLGIGVLAEMAVSAQDDPDLVPLPATDHFPACMAWGVLPRERVPRNYTLTLLTLLAPQFDERDLRRALQGTFEGPWPAAPAWAQR</sequence>
<dbReference type="InterPro" id="IPR005119">
    <property type="entry name" value="LysR_subst-bd"/>
</dbReference>
<dbReference type="GO" id="GO:0000976">
    <property type="term" value="F:transcription cis-regulatory region binding"/>
    <property type="evidence" value="ECO:0007669"/>
    <property type="project" value="TreeGrafter"/>
</dbReference>
<dbReference type="AlphaFoldDB" id="A0AAW9R3R7"/>
<dbReference type="PANTHER" id="PTHR30126:SF6">
    <property type="entry name" value="HTH-TYPE TRANSCRIPTIONAL REGULATOR CYSB-RELATED"/>
    <property type="match status" value="1"/>
</dbReference>
<keyword evidence="3" id="KW-0238">DNA-binding</keyword>
<evidence type="ECO:0000259" key="5">
    <source>
        <dbReference type="PROSITE" id="PS50931"/>
    </source>
</evidence>
<organism evidence="6 7">
    <name type="scientific">Denitratimonas tolerans</name>
    <dbReference type="NCBI Taxonomy" id="1338420"/>
    <lineage>
        <taxon>Bacteria</taxon>
        <taxon>Pseudomonadati</taxon>
        <taxon>Pseudomonadota</taxon>
        <taxon>Gammaproteobacteria</taxon>
        <taxon>Lysobacterales</taxon>
        <taxon>Lysobacteraceae</taxon>
        <taxon>Denitratimonas</taxon>
    </lineage>
</organism>
<dbReference type="SUPFAM" id="SSF46785">
    <property type="entry name" value="Winged helix' DNA-binding domain"/>
    <property type="match status" value="1"/>
</dbReference>
<dbReference type="PANTHER" id="PTHR30126">
    <property type="entry name" value="HTH-TYPE TRANSCRIPTIONAL REGULATOR"/>
    <property type="match status" value="1"/>
</dbReference>
<evidence type="ECO:0000313" key="6">
    <source>
        <dbReference type="EMBL" id="MEJ1249380.1"/>
    </source>
</evidence>
<dbReference type="GO" id="GO:0019344">
    <property type="term" value="P:cysteine biosynthetic process"/>
    <property type="evidence" value="ECO:0007669"/>
    <property type="project" value="TreeGrafter"/>
</dbReference>